<evidence type="ECO:0000256" key="2">
    <source>
        <dbReference type="ARBA" id="ARBA00022771"/>
    </source>
</evidence>
<proteinExistence type="predicted"/>
<dbReference type="RefSeq" id="XP_007781678.1">
    <property type="nucleotide sequence ID" value="XM_007783488.1"/>
</dbReference>
<keyword evidence="7" id="KW-1185">Reference proteome</keyword>
<dbReference type="GO" id="GO:0008270">
    <property type="term" value="F:zinc ion binding"/>
    <property type="evidence" value="ECO:0007669"/>
    <property type="project" value="UniProtKB-KW"/>
</dbReference>
<accession>R7YXF8</accession>
<dbReference type="PROSITE" id="PS50865">
    <property type="entry name" value="ZF_MYND_2"/>
    <property type="match status" value="1"/>
</dbReference>
<gene>
    <name evidence="6" type="ORF">W97_05458</name>
</gene>
<dbReference type="SUPFAM" id="SSF144232">
    <property type="entry name" value="HIT/MYND zinc finger-like"/>
    <property type="match status" value="1"/>
</dbReference>
<keyword evidence="2 4" id="KW-0863">Zinc-finger</keyword>
<evidence type="ECO:0000259" key="5">
    <source>
        <dbReference type="PROSITE" id="PS50865"/>
    </source>
</evidence>
<evidence type="ECO:0000256" key="4">
    <source>
        <dbReference type="PROSITE-ProRule" id="PRU00134"/>
    </source>
</evidence>
<dbReference type="Gene3D" id="6.10.140.2220">
    <property type="match status" value="1"/>
</dbReference>
<dbReference type="InterPro" id="IPR002893">
    <property type="entry name" value="Znf_MYND"/>
</dbReference>
<dbReference type="Pfam" id="PF01753">
    <property type="entry name" value="zf-MYND"/>
    <property type="match status" value="1"/>
</dbReference>
<dbReference type="AlphaFoldDB" id="R7YXF8"/>
<dbReference type="STRING" id="1168221.R7YXF8"/>
<dbReference type="EMBL" id="JH767580">
    <property type="protein sequence ID" value="EON66361.1"/>
    <property type="molecule type" value="Genomic_DNA"/>
</dbReference>
<organism evidence="6 7">
    <name type="scientific">Coniosporium apollinis (strain CBS 100218)</name>
    <name type="common">Rock-inhabiting black yeast</name>
    <dbReference type="NCBI Taxonomy" id="1168221"/>
    <lineage>
        <taxon>Eukaryota</taxon>
        <taxon>Fungi</taxon>
        <taxon>Dikarya</taxon>
        <taxon>Ascomycota</taxon>
        <taxon>Pezizomycotina</taxon>
        <taxon>Dothideomycetes</taxon>
        <taxon>Dothideomycetes incertae sedis</taxon>
        <taxon>Coniosporium</taxon>
    </lineage>
</organism>
<dbReference type="eggNOG" id="ENOG502SMB7">
    <property type="taxonomic scope" value="Eukaryota"/>
</dbReference>
<dbReference type="OrthoDB" id="432970at2759"/>
<dbReference type="OMA" id="DEKEYSH"/>
<evidence type="ECO:0000256" key="1">
    <source>
        <dbReference type="ARBA" id="ARBA00022723"/>
    </source>
</evidence>
<name>R7YXF8_CONA1</name>
<feature type="domain" description="MYND-type" evidence="5">
    <location>
        <begin position="21"/>
        <end position="67"/>
    </location>
</feature>
<evidence type="ECO:0000313" key="7">
    <source>
        <dbReference type="Proteomes" id="UP000016924"/>
    </source>
</evidence>
<keyword evidence="1" id="KW-0479">Metal-binding</keyword>
<evidence type="ECO:0000256" key="3">
    <source>
        <dbReference type="ARBA" id="ARBA00022833"/>
    </source>
</evidence>
<reference evidence="7" key="1">
    <citation type="submission" date="2012-06" db="EMBL/GenBank/DDBJ databases">
        <title>The genome sequence of Coniosporium apollinis CBS 100218.</title>
        <authorList>
            <consortium name="The Broad Institute Genome Sequencing Platform"/>
            <person name="Cuomo C."/>
            <person name="Gorbushina A."/>
            <person name="Noack S."/>
            <person name="Walker B."/>
            <person name="Young S.K."/>
            <person name="Zeng Q."/>
            <person name="Gargeya S."/>
            <person name="Fitzgerald M."/>
            <person name="Haas B."/>
            <person name="Abouelleil A."/>
            <person name="Alvarado L."/>
            <person name="Arachchi H.M."/>
            <person name="Berlin A.M."/>
            <person name="Chapman S.B."/>
            <person name="Goldberg J."/>
            <person name="Griggs A."/>
            <person name="Gujja S."/>
            <person name="Hansen M."/>
            <person name="Howarth C."/>
            <person name="Imamovic A."/>
            <person name="Larimer J."/>
            <person name="McCowan C."/>
            <person name="Montmayeur A."/>
            <person name="Murphy C."/>
            <person name="Neiman D."/>
            <person name="Pearson M."/>
            <person name="Priest M."/>
            <person name="Roberts A."/>
            <person name="Saif S."/>
            <person name="Shea T."/>
            <person name="Sisk P."/>
            <person name="Sykes S."/>
            <person name="Wortman J."/>
            <person name="Nusbaum C."/>
            <person name="Birren B."/>
        </authorList>
    </citation>
    <scope>NUCLEOTIDE SEQUENCE [LARGE SCALE GENOMIC DNA]</scope>
    <source>
        <strain evidence="7">CBS 100218</strain>
    </source>
</reference>
<dbReference type="GeneID" id="19902769"/>
<keyword evidence="3" id="KW-0862">Zinc</keyword>
<sequence length="352" mass="39749">MAFTTPAGAAAGPPLCDNHACAHCGAPATLTCAACKDAPAFEDKIETKWYCNADCQKADWPGHKSICKKLNARKRLSRAAEIAQSLWYIFREETNDYSIVGISFKNGVYYLQEADGGIVDRWNKGYRYPFPNQLMPDESMKRAILTHMLCTDALGYMHTTIAGLLEGLYAEISEIRFDVMSECRSRRLKSVNIHGQADEKEYSHHILQVKLKSGEIYVMDLTGAQYGFDDALVPWAEYVWKMRALVDVNTFGYLRKVIHEPLGKRDLEDLLRRYYVEMDRGFEAALAEALILAGGLSLSKLVTLPEPAFREKRSQILMHVQARLRLAAELMDKITVKRLAATHNINLLACFK</sequence>
<evidence type="ECO:0000313" key="6">
    <source>
        <dbReference type="EMBL" id="EON66361.1"/>
    </source>
</evidence>
<dbReference type="Proteomes" id="UP000016924">
    <property type="component" value="Unassembled WGS sequence"/>
</dbReference>
<dbReference type="HOGENOM" id="CLU_069197_0_0_1"/>
<protein>
    <recommendedName>
        <fullName evidence="5">MYND-type domain-containing protein</fullName>
    </recommendedName>
</protein>